<dbReference type="PATRIC" id="fig|1204738.3.peg.919"/>
<evidence type="ECO:0000256" key="8">
    <source>
        <dbReference type="ARBA" id="ARBA00023235"/>
    </source>
</evidence>
<feature type="binding site" evidence="10">
    <location>
        <begin position="142"/>
        <end position="144"/>
    </location>
    <ligand>
        <name>substrate</name>
    </ligand>
</feature>
<dbReference type="EMBL" id="AOPO01000002">
    <property type="protein sequence ID" value="ELY22075.1"/>
    <property type="molecule type" value="Genomic_DNA"/>
</dbReference>
<feature type="binding site" evidence="10">
    <location>
        <begin position="116"/>
        <end position="117"/>
    </location>
    <ligand>
        <name>substrate</name>
    </ligand>
</feature>
<feature type="binding site" evidence="10">
    <location>
        <position position="197"/>
    </location>
    <ligand>
        <name>substrate</name>
    </ligand>
</feature>
<evidence type="ECO:0000313" key="12">
    <source>
        <dbReference type="EMBL" id="ELY22075.1"/>
    </source>
</evidence>
<dbReference type="Pfam" id="PF13580">
    <property type="entry name" value="SIS_2"/>
    <property type="match status" value="1"/>
</dbReference>
<dbReference type="GO" id="GO:0005975">
    <property type="term" value="P:carbohydrate metabolic process"/>
    <property type="evidence" value="ECO:0007669"/>
    <property type="project" value="UniProtKB-UniRule"/>
</dbReference>
<accession>L9UAX2</accession>
<protein>
    <recommendedName>
        <fullName evidence="10">Phosphoheptose isomerase</fullName>
        <ecNumber evidence="10">5.3.1.28</ecNumber>
    </recommendedName>
    <alternativeName>
        <fullName evidence="10">Sedoheptulose 7-phosphate isomerase</fullName>
    </alternativeName>
</protein>
<evidence type="ECO:0000256" key="5">
    <source>
        <dbReference type="ARBA" id="ARBA00022490"/>
    </source>
</evidence>
<comment type="pathway">
    <text evidence="10">Carbohydrate biosynthesis; D-glycero-D-manno-heptose 7-phosphate biosynthesis; D-glycero-alpha-D-manno-heptose 7-phosphate and D-glycero-beta-D-manno-heptose 7-phosphate from sedoheptulose 7-phosphate: step 1/1.</text>
</comment>
<reference evidence="12 13" key="1">
    <citation type="journal article" date="2013" name="Genome Announc.">
        <title>Draft Genome of the Marine Gammaproteobacterium Halomonas titanicae.</title>
        <authorList>
            <person name="Sanchez-Porro C."/>
            <person name="de la Haba R.R."/>
            <person name="Cruz-Hernandez N."/>
            <person name="Gonzalez J.M."/>
            <person name="Reyes-Guirao C."/>
            <person name="Navarro-Sampedro L."/>
            <person name="Carballo M."/>
            <person name="Ventosa A."/>
        </authorList>
    </citation>
    <scope>NUCLEOTIDE SEQUENCE [LARGE SCALE GENOMIC DNA]</scope>
    <source>
        <strain evidence="12 13">BH1</strain>
    </source>
</reference>
<feature type="domain" description="SIS" evidence="11">
    <location>
        <begin position="59"/>
        <end position="219"/>
    </location>
</feature>
<comment type="similarity">
    <text evidence="4 10">Belongs to the SIS family. GmhA subfamily.</text>
</comment>
<name>L9UAX2_9GAMM</name>
<evidence type="ECO:0000256" key="1">
    <source>
        <dbReference type="ARBA" id="ARBA00000348"/>
    </source>
</evidence>
<keyword evidence="6 10" id="KW-0479">Metal-binding</keyword>
<evidence type="ECO:0000256" key="10">
    <source>
        <dbReference type="HAMAP-Rule" id="MF_00067"/>
    </source>
</evidence>
<keyword evidence="7 10" id="KW-0862">Zinc</keyword>
<evidence type="ECO:0000256" key="7">
    <source>
        <dbReference type="ARBA" id="ARBA00022833"/>
    </source>
</evidence>
<feature type="binding site" evidence="10">
    <location>
        <position position="87"/>
    </location>
    <ligand>
        <name>Zn(2+)</name>
        <dbReference type="ChEBI" id="CHEBI:29105"/>
    </ligand>
</feature>
<dbReference type="GO" id="GO:0008968">
    <property type="term" value="F:D-sedoheptulose 7-phosphate isomerase activity"/>
    <property type="evidence" value="ECO:0007669"/>
    <property type="project" value="UniProtKB-UniRule"/>
</dbReference>
<dbReference type="PANTHER" id="PTHR30390:SF6">
    <property type="entry name" value="DNAA INITIATOR-ASSOCIATING PROTEIN DIAA"/>
    <property type="match status" value="1"/>
</dbReference>
<keyword evidence="5 10" id="KW-0963">Cytoplasm</keyword>
<dbReference type="CDD" id="cd05006">
    <property type="entry name" value="SIS_GmhA"/>
    <property type="match status" value="1"/>
</dbReference>
<comment type="subcellular location">
    <subcellularLocation>
        <location evidence="3 10">Cytoplasm</location>
    </subcellularLocation>
</comment>
<evidence type="ECO:0000313" key="13">
    <source>
        <dbReference type="Proteomes" id="UP000011651"/>
    </source>
</evidence>
<dbReference type="Proteomes" id="UP000011651">
    <property type="component" value="Unassembled WGS sequence"/>
</dbReference>
<comment type="catalytic activity">
    <reaction evidence="1 10">
        <text>2 D-sedoheptulose 7-phosphate = D-glycero-alpha-D-manno-heptose 7-phosphate + D-glycero-beta-D-manno-heptose 7-phosphate</text>
        <dbReference type="Rhea" id="RHEA:27489"/>
        <dbReference type="ChEBI" id="CHEBI:57483"/>
        <dbReference type="ChEBI" id="CHEBI:60203"/>
        <dbReference type="ChEBI" id="CHEBI:60204"/>
        <dbReference type="EC" id="5.3.1.28"/>
    </reaction>
</comment>
<dbReference type="InterPro" id="IPR035461">
    <property type="entry name" value="GmhA/DiaA"/>
</dbReference>
<evidence type="ECO:0000256" key="3">
    <source>
        <dbReference type="ARBA" id="ARBA00004496"/>
    </source>
</evidence>
<evidence type="ECO:0000256" key="4">
    <source>
        <dbReference type="ARBA" id="ARBA00009894"/>
    </source>
</evidence>
<dbReference type="InterPro" id="IPR050099">
    <property type="entry name" value="SIS_GmhA/DiaA_subfam"/>
</dbReference>
<evidence type="ECO:0000259" key="11">
    <source>
        <dbReference type="PROSITE" id="PS51464"/>
    </source>
</evidence>
<dbReference type="SUPFAM" id="SSF53697">
    <property type="entry name" value="SIS domain"/>
    <property type="match status" value="1"/>
</dbReference>
<dbReference type="InterPro" id="IPR046348">
    <property type="entry name" value="SIS_dom_sf"/>
</dbReference>
<keyword evidence="9 10" id="KW-0119">Carbohydrate metabolism</keyword>
<dbReference type="AlphaFoldDB" id="L9UAX2"/>
<dbReference type="HAMAP" id="MF_00067">
    <property type="entry name" value="GmhA"/>
    <property type="match status" value="1"/>
</dbReference>
<proteinExistence type="inferred from homology"/>
<comment type="miscellaneous">
    <text evidence="10">The reaction produces a racemic mixture of D-glycero-alpha-D-manno-heptose 7-phosphate and D-glycero-beta-D-manno-heptose 7-phosphate.</text>
</comment>
<organism evidence="12 13">
    <name type="scientific">Vreelandella titanicae BH1</name>
    <dbReference type="NCBI Taxonomy" id="1204738"/>
    <lineage>
        <taxon>Bacteria</taxon>
        <taxon>Pseudomonadati</taxon>
        <taxon>Pseudomonadota</taxon>
        <taxon>Gammaproteobacteria</taxon>
        <taxon>Oceanospirillales</taxon>
        <taxon>Halomonadaceae</taxon>
        <taxon>Vreelandella</taxon>
    </lineage>
</organism>
<dbReference type="GO" id="GO:0008270">
    <property type="term" value="F:zinc ion binding"/>
    <property type="evidence" value="ECO:0007669"/>
    <property type="project" value="UniProtKB-UniRule"/>
</dbReference>
<evidence type="ECO:0000256" key="2">
    <source>
        <dbReference type="ARBA" id="ARBA00003172"/>
    </source>
</evidence>
<dbReference type="NCBIfam" id="NF010546">
    <property type="entry name" value="PRK13936.1"/>
    <property type="match status" value="1"/>
</dbReference>
<feature type="binding site" evidence="10">
    <location>
        <position position="87"/>
    </location>
    <ligand>
        <name>substrate</name>
    </ligand>
</feature>
<comment type="cofactor">
    <cofactor evidence="10">
        <name>Zn(2+)</name>
        <dbReference type="ChEBI" id="CHEBI:29105"/>
    </cofactor>
    <text evidence="10">Binds 1 zinc ion per subunit.</text>
</comment>
<dbReference type="EC" id="5.3.1.28" evidence="10"/>
<evidence type="ECO:0000256" key="6">
    <source>
        <dbReference type="ARBA" id="ARBA00022723"/>
    </source>
</evidence>
<feature type="binding site" evidence="10">
    <location>
        <position position="83"/>
    </location>
    <ligand>
        <name>Zn(2+)</name>
        <dbReference type="ChEBI" id="CHEBI:29105"/>
    </ligand>
</feature>
<dbReference type="UniPathway" id="UPA00041">
    <property type="reaction ID" value="UER00436"/>
</dbReference>
<gene>
    <name evidence="10" type="primary">gmhA</name>
    <name evidence="12" type="ORF">HALTITAN_0622</name>
</gene>
<comment type="caution">
    <text evidence="12">The sequence shown here is derived from an EMBL/GenBank/DDBJ whole genome shotgun (WGS) entry which is preliminary data.</text>
</comment>
<sequence>MYKLALKTVFKKHSLSLFNQEALMDFQSRILGHFNASIDTKTYASEVLPPFIEVASQMMVQCLVSEGKILACGNGGSAGDSQHFSSELLNRFERERPSLPALALTTDTSTLTSIANDYSYNEVFSKQIRALGQPGDVLLAISTSGNSGNIVQAIQAAHDRDMTVVALTGRDGGDMASLLGQDDCEIRVPATSTARIQEVHLLVIHCLCDLIDEQLFGSA</sequence>
<dbReference type="InterPro" id="IPR004515">
    <property type="entry name" value="Phosphoheptose_Isoase"/>
</dbReference>
<feature type="binding site" evidence="10">
    <location>
        <position position="147"/>
    </location>
    <ligand>
        <name>substrate</name>
    </ligand>
</feature>
<feature type="binding site" evidence="10">
    <location>
        <begin position="74"/>
        <end position="76"/>
    </location>
    <ligand>
        <name>substrate</name>
    </ligand>
</feature>
<dbReference type="PANTHER" id="PTHR30390">
    <property type="entry name" value="SEDOHEPTULOSE 7-PHOSPHATE ISOMERASE / DNAA INITIATOR-ASSOCIATING FACTOR FOR REPLICATION INITIATION"/>
    <property type="match status" value="1"/>
</dbReference>
<dbReference type="GO" id="GO:0005737">
    <property type="term" value="C:cytoplasm"/>
    <property type="evidence" value="ECO:0007669"/>
    <property type="project" value="UniProtKB-SubCell"/>
</dbReference>
<comment type="function">
    <text evidence="2 10">Catalyzes the isomerization of sedoheptulose 7-phosphate in D-glycero-D-manno-heptose 7-phosphate.</text>
</comment>
<keyword evidence="8 10" id="KW-0413">Isomerase</keyword>
<dbReference type="Gene3D" id="3.40.50.10490">
    <property type="entry name" value="Glucose-6-phosphate isomerase like protein, domain 1"/>
    <property type="match status" value="1"/>
</dbReference>
<feature type="binding site" evidence="10">
    <location>
        <position position="197"/>
    </location>
    <ligand>
        <name>Zn(2+)</name>
        <dbReference type="ChEBI" id="CHEBI:29105"/>
    </ligand>
</feature>
<evidence type="ECO:0000256" key="9">
    <source>
        <dbReference type="ARBA" id="ARBA00023277"/>
    </source>
</evidence>
<comment type="subunit">
    <text evidence="10">Homotetramer.</text>
</comment>
<dbReference type="InterPro" id="IPR001347">
    <property type="entry name" value="SIS_dom"/>
</dbReference>
<feature type="binding site" evidence="10">
    <location>
        <position position="205"/>
    </location>
    <ligand>
        <name>Zn(2+)</name>
        <dbReference type="ChEBI" id="CHEBI:29105"/>
    </ligand>
</feature>
<dbReference type="PROSITE" id="PS51464">
    <property type="entry name" value="SIS"/>
    <property type="match status" value="1"/>
</dbReference>
<dbReference type="GO" id="GO:2001061">
    <property type="term" value="P:D-glycero-D-manno-heptose 7-phosphate biosynthetic process"/>
    <property type="evidence" value="ECO:0007669"/>
    <property type="project" value="UniProtKB-UniPathway"/>
</dbReference>
<dbReference type="GO" id="GO:0097367">
    <property type="term" value="F:carbohydrate derivative binding"/>
    <property type="evidence" value="ECO:0007669"/>
    <property type="project" value="InterPro"/>
</dbReference>